<dbReference type="Proteomes" id="UP000253551">
    <property type="component" value="Unassembled WGS sequence"/>
</dbReference>
<reference evidence="2 3" key="1">
    <citation type="journal article" date="2018" name="G3 (Bethesda)">
        <title>Phylogenetic and Phylogenomic Definition of Rhizopus Species.</title>
        <authorList>
            <person name="Gryganskyi A.P."/>
            <person name="Golan J."/>
            <person name="Dolatabadi S."/>
            <person name="Mondo S."/>
            <person name="Robb S."/>
            <person name="Idnurm A."/>
            <person name="Muszewska A."/>
            <person name="Steczkiewicz K."/>
            <person name="Masonjones S."/>
            <person name="Liao H.L."/>
            <person name="Gajdeczka M.T."/>
            <person name="Anike F."/>
            <person name="Vuek A."/>
            <person name="Anishchenko I.M."/>
            <person name="Voigt K."/>
            <person name="de Hoog G.S."/>
            <person name="Smith M.E."/>
            <person name="Heitman J."/>
            <person name="Vilgalys R."/>
            <person name="Stajich J.E."/>
        </authorList>
    </citation>
    <scope>NUCLEOTIDE SEQUENCE [LARGE SCALE GENOMIC DNA]</scope>
    <source>
        <strain evidence="2 3">LSU 92-RS-03</strain>
    </source>
</reference>
<proteinExistence type="predicted"/>
<dbReference type="STRING" id="4846.A0A367IJV7"/>
<organism evidence="2 3">
    <name type="scientific">Rhizopus stolonifer</name>
    <name type="common">Rhizopus nigricans</name>
    <dbReference type="NCBI Taxonomy" id="4846"/>
    <lineage>
        <taxon>Eukaryota</taxon>
        <taxon>Fungi</taxon>
        <taxon>Fungi incertae sedis</taxon>
        <taxon>Mucoromycota</taxon>
        <taxon>Mucoromycotina</taxon>
        <taxon>Mucoromycetes</taxon>
        <taxon>Mucorales</taxon>
        <taxon>Mucorineae</taxon>
        <taxon>Rhizopodaceae</taxon>
        <taxon>Rhizopus</taxon>
    </lineage>
</organism>
<evidence type="ECO:0000313" key="3">
    <source>
        <dbReference type="Proteomes" id="UP000253551"/>
    </source>
</evidence>
<protein>
    <submittedName>
        <fullName evidence="2">Uncharacterized protein</fullName>
    </submittedName>
</protein>
<evidence type="ECO:0000256" key="1">
    <source>
        <dbReference type="SAM" id="MobiDB-lite"/>
    </source>
</evidence>
<evidence type="ECO:0000313" key="2">
    <source>
        <dbReference type="EMBL" id="RCH77964.1"/>
    </source>
</evidence>
<keyword evidence="3" id="KW-1185">Reference proteome</keyword>
<dbReference type="Gene3D" id="3.30.310.80">
    <property type="entry name" value="Kinase associated domain 1, KA1"/>
    <property type="match status" value="1"/>
</dbReference>
<name>A0A367IJV7_RHIST</name>
<dbReference type="AlphaFoldDB" id="A0A367IJV7"/>
<comment type="caution">
    <text evidence="2">The sequence shown here is derived from an EMBL/GenBank/DDBJ whole genome shotgun (WGS) entry which is preliminary data.</text>
</comment>
<dbReference type="OrthoDB" id="10322089at2759"/>
<gene>
    <name evidence="2" type="ORF">CU098_005612</name>
</gene>
<dbReference type="EMBL" id="PJQM01007588">
    <property type="protein sequence ID" value="RCH77964.1"/>
    <property type="molecule type" value="Genomic_DNA"/>
</dbReference>
<feature type="region of interest" description="Disordered" evidence="1">
    <location>
        <begin position="1"/>
        <end position="39"/>
    </location>
</feature>
<accession>A0A367IJV7</accession>
<sequence length="211" mass="24341">MRRKTERVAPSHTRHALQDWAAPAHHTAEKPVKSTTNLLKRSKSAAKKLGAMLPSRSHESIEDVSLKQKTMNILRSNSLSYRSRHKEEIKSVEEESGGNKMSNPKSLFNFNRRHLFKISAKEMMGYVEQILTKMNIRYTIVEPFLVQCEYSFSPDEVLMDQSHVKFNLMIYQARWAGGRLGIKLLEGDCLEHTKESIYHNLLNDLNTLIKT</sequence>